<evidence type="ECO:0000259" key="1">
    <source>
        <dbReference type="Pfam" id="PF00535"/>
    </source>
</evidence>
<sequence length="358" mass="42500">MNDRPLVSIIIPTYNREKLISKAIDSVLNQTYDKWELIVVDDKSTDNTKKIVMDYSKKDDRIKYLLNNGKKGPAAARNLGINNCNGNFIAFLDSDDEWFNNHIEESIYFLEKEDVNVCFSLWIEKDLNGNQHKYLSSSEDLVRINNAKKAMNLDITNERIIFPAPDFFEYTNIYDLYCFHTNTMVVKKDVVKKVGMFNESLLASEDYEYAMRIFHEHSFCLIRNYHFIYNQGQDNIHNFIDRRALEIEQLFNKNIANKITFCGIYKCEMIKSIKKLVKNSTKILNKDRFIQFSNEKLAMKYYTLAVLNKNQNSLKSIIFLIKSMYYKYSSRKIKCLLHFIFPFMFKDLKFTKDELWLY</sequence>
<accession>D9STW4</accession>
<dbReference type="STRING" id="573061.Clocel_1042"/>
<dbReference type="Pfam" id="PF00535">
    <property type="entry name" value="Glycos_transf_2"/>
    <property type="match status" value="1"/>
</dbReference>
<dbReference type="Gene3D" id="3.90.550.10">
    <property type="entry name" value="Spore Coat Polysaccharide Biosynthesis Protein SpsA, Chain A"/>
    <property type="match status" value="1"/>
</dbReference>
<dbReference type="AlphaFoldDB" id="D9STW4"/>
<dbReference type="eggNOG" id="COG1216">
    <property type="taxonomic scope" value="Bacteria"/>
</dbReference>
<feature type="domain" description="Glycosyltransferase 2-like" evidence="1">
    <location>
        <begin position="8"/>
        <end position="156"/>
    </location>
</feature>
<dbReference type="KEGG" id="ccb:Clocel_1042"/>
<organism evidence="2 3">
    <name type="scientific">Clostridium cellulovorans (strain ATCC 35296 / DSM 3052 / OCM 3 / 743B)</name>
    <dbReference type="NCBI Taxonomy" id="573061"/>
    <lineage>
        <taxon>Bacteria</taxon>
        <taxon>Bacillati</taxon>
        <taxon>Bacillota</taxon>
        <taxon>Clostridia</taxon>
        <taxon>Eubacteriales</taxon>
        <taxon>Clostridiaceae</taxon>
        <taxon>Clostridium</taxon>
    </lineage>
</organism>
<evidence type="ECO:0000313" key="3">
    <source>
        <dbReference type="Proteomes" id="UP000002730"/>
    </source>
</evidence>
<dbReference type="InterPro" id="IPR001173">
    <property type="entry name" value="Glyco_trans_2-like"/>
</dbReference>
<dbReference type="InterPro" id="IPR029044">
    <property type="entry name" value="Nucleotide-diphossugar_trans"/>
</dbReference>
<proteinExistence type="predicted"/>
<evidence type="ECO:0000313" key="2">
    <source>
        <dbReference type="EMBL" id="ADL50802.1"/>
    </source>
</evidence>
<dbReference type="CAZy" id="GT2">
    <property type="family name" value="Glycosyltransferase Family 2"/>
</dbReference>
<dbReference type="CDD" id="cd00761">
    <property type="entry name" value="Glyco_tranf_GTA_type"/>
    <property type="match status" value="1"/>
</dbReference>
<keyword evidence="2" id="KW-0808">Transferase</keyword>
<reference evidence="2 3" key="1">
    <citation type="submission" date="2010-08" db="EMBL/GenBank/DDBJ databases">
        <title>Complete sequence of Clostridium cellulovorans 743B.</title>
        <authorList>
            <consortium name="US DOE Joint Genome Institute"/>
            <person name="Lucas S."/>
            <person name="Copeland A."/>
            <person name="Lapidus A."/>
            <person name="Cheng J.-F."/>
            <person name="Bruce D."/>
            <person name="Goodwin L."/>
            <person name="Pitluck S."/>
            <person name="Chertkov O."/>
            <person name="Detter J.C."/>
            <person name="Han C."/>
            <person name="Tapia R."/>
            <person name="Land M."/>
            <person name="Hauser L."/>
            <person name="Chang Y.-J."/>
            <person name="Jeffries C."/>
            <person name="Kyrpides N."/>
            <person name="Ivanova N."/>
            <person name="Mikhailova N."/>
            <person name="Hemme C.L."/>
            <person name="Woyke T."/>
        </authorList>
    </citation>
    <scope>NUCLEOTIDE SEQUENCE [LARGE SCALE GENOMIC DNA]</scope>
    <source>
        <strain evidence="3">ATCC 35296 / DSM 3052 / OCM 3 / 743B</strain>
    </source>
</reference>
<dbReference type="Proteomes" id="UP000002730">
    <property type="component" value="Chromosome"/>
</dbReference>
<keyword evidence="3" id="KW-1185">Reference proteome</keyword>
<dbReference type="EMBL" id="CP002160">
    <property type="protein sequence ID" value="ADL50802.1"/>
    <property type="molecule type" value="Genomic_DNA"/>
</dbReference>
<dbReference type="GO" id="GO:0016758">
    <property type="term" value="F:hexosyltransferase activity"/>
    <property type="evidence" value="ECO:0007669"/>
    <property type="project" value="UniProtKB-ARBA"/>
</dbReference>
<name>D9STW4_CLOC7</name>
<dbReference type="SUPFAM" id="SSF53448">
    <property type="entry name" value="Nucleotide-diphospho-sugar transferases"/>
    <property type="match status" value="1"/>
</dbReference>
<protein>
    <submittedName>
        <fullName evidence="2">Glycosyl transferase family 2</fullName>
    </submittedName>
</protein>
<dbReference type="PANTHER" id="PTHR22916">
    <property type="entry name" value="GLYCOSYLTRANSFERASE"/>
    <property type="match status" value="1"/>
</dbReference>
<dbReference type="OrthoDB" id="9785185at2"/>
<gene>
    <name evidence="2" type="ordered locus">Clocel_1042</name>
</gene>
<dbReference type="HOGENOM" id="CLU_025996_0_5_9"/>
<dbReference type="PANTHER" id="PTHR22916:SF3">
    <property type="entry name" value="UDP-GLCNAC:BETAGAL BETA-1,3-N-ACETYLGLUCOSAMINYLTRANSFERASE-LIKE PROTEIN 1"/>
    <property type="match status" value="1"/>
</dbReference>